<protein>
    <submittedName>
        <fullName evidence="1">Uncharacterized protein</fullName>
    </submittedName>
</protein>
<evidence type="ECO:0000313" key="1">
    <source>
        <dbReference type="EMBL" id="ADE75877.1"/>
    </source>
</evidence>
<reference evidence="1" key="1">
    <citation type="submission" date="2010-04" db="EMBL/GenBank/DDBJ databases">
        <authorList>
            <person name="Reid K.E."/>
            <person name="Liao N."/>
            <person name="Chan S."/>
            <person name="Docking R."/>
            <person name="Taylor G."/>
            <person name="Moore R."/>
            <person name="Mayo M."/>
            <person name="Munro S."/>
            <person name="King J."/>
            <person name="Yanchuk A."/>
            <person name="Holt R."/>
            <person name="Jones S."/>
            <person name="Marra M."/>
            <person name="Ritland C.E."/>
            <person name="Ritland K."/>
            <person name="Bohlmann J."/>
        </authorList>
    </citation>
    <scope>NUCLEOTIDE SEQUENCE</scope>
    <source>
        <tissue evidence="1">Buds collected with no treatment. Collection October 2007</tissue>
    </source>
</reference>
<name>D5A8K8_PICSI</name>
<organism evidence="1">
    <name type="scientific">Picea sitchensis</name>
    <name type="common">Sitka spruce</name>
    <name type="synonym">Pinus sitchensis</name>
    <dbReference type="NCBI Taxonomy" id="3332"/>
    <lineage>
        <taxon>Eukaryota</taxon>
        <taxon>Viridiplantae</taxon>
        <taxon>Streptophyta</taxon>
        <taxon>Embryophyta</taxon>
        <taxon>Tracheophyta</taxon>
        <taxon>Spermatophyta</taxon>
        <taxon>Pinopsida</taxon>
        <taxon>Pinidae</taxon>
        <taxon>Conifers I</taxon>
        <taxon>Pinales</taxon>
        <taxon>Pinaceae</taxon>
        <taxon>Picea</taxon>
    </lineage>
</organism>
<sequence>MCIWASRLFDIMDDFGSGTPACLTCGSTPSFWFMSRFFFYAARGRVCGHSRSLSDG</sequence>
<accession>D5A8K8</accession>
<dbReference type="EMBL" id="BT122503">
    <property type="protein sequence ID" value="ADE75877.1"/>
    <property type="molecule type" value="mRNA"/>
</dbReference>
<dbReference type="AlphaFoldDB" id="D5A8K8"/>
<proteinExistence type="evidence at transcript level"/>